<evidence type="ECO:0000259" key="1">
    <source>
        <dbReference type="PROSITE" id="PS50878"/>
    </source>
</evidence>
<feature type="domain" description="Reverse transcriptase" evidence="1">
    <location>
        <begin position="1"/>
        <end position="222"/>
    </location>
</feature>
<sequence length="233" mass="26999">MRVIYARMEPTLDDNMPREQAGFRRRFSTIDHIFTISQLTERCREYKLPLYLLFVVFEKACDWVEHNAVLRAMTDQGVEAAYVRILQGTMRESHTEIALFERPLKICMKRGVKQSDICSPKAFTCALESVMRQVAEKDGFEIDEETLQMLLFADDVVLVASKPATLQSLLNEISHLTESIGLKIHPGKTNWMKNAHCDDFEIKLNNQLVERVEHYVYLGQAIRMDNDLRLELS</sequence>
<protein>
    <recommendedName>
        <fullName evidence="1">Reverse transcriptase domain-containing protein</fullName>
    </recommendedName>
</protein>
<dbReference type="OrthoDB" id="410104at2759"/>
<dbReference type="PANTHER" id="PTHR47027:SF20">
    <property type="entry name" value="REVERSE TRANSCRIPTASE-LIKE PROTEIN WITH RNA-DIRECTED DNA POLYMERASE DOMAIN"/>
    <property type="match status" value="1"/>
</dbReference>
<proteinExistence type="predicted"/>
<dbReference type="Proteomes" id="UP000024635">
    <property type="component" value="Unassembled WGS sequence"/>
</dbReference>
<dbReference type="InterPro" id="IPR000477">
    <property type="entry name" value="RT_dom"/>
</dbReference>
<dbReference type="CDD" id="cd01650">
    <property type="entry name" value="RT_nLTR_like"/>
    <property type="match status" value="1"/>
</dbReference>
<dbReference type="Pfam" id="PF00078">
    <property type="entry name" value="RVT_1"/>
    <property type="match status" value="1"/>
</dbReference>
<name>A0A016T5R7_9BILA</name>
<dbReference type="PANTHER" id="PTHR47027">
    <property type="entry name" value="REVERSE TRANSCRIPTASE DOMAIN-CONTAINING PROTEIN"/>
    <property type="match status" value="1"/>
</dbReference>
<comment type="caution">
    <text evidence="2">The sequence shown here is derived from an EMBL/GenBank/DDBJ whole genome shotgun (WGS) entry which is preliminary data.</text>
</comment>
<accession>A0A016T5R7</accession>
<reference evidence="3" key="1">
    <citation type="journal article" date="2015" name="Nat. Genet.">
        <title>The genome and transcriptome of the zoonotic hookworm Ancylostoma ceylanicum identify infection-specific gene families.</title>
        <authorList>
            <person name="Schwarz E.M."/>
            <person name="Hu Y."/>
            <person name="Antoshechkin I."/>
            <person name="Miller M.M."/>
            <person name="Sternberg P.W."/>
            <person name="Aroian R.V."/>
        </authorList>
    </citation>
    <scope>NUCLEOTIDE SEQUENCE</scope>
    <source>
        <strain evidence="3">HY135</strain>
    </source>
</reference>
<dbReference type="PROSITE" id="PS50878">
    <property type="entry name" value="RT_POL"/>
    <property type="match status" value="1"/>
</dbReference>
<dbReference type="AlphaFoldDB" id="A0A016T5R7"/>
<organism evidence="2 3">
    <name type="scientific">Ancylostoma ceylanicum</name>
    <dbReference type="NCBI Taxonomy" id="53326"/>
    <lineage>
        <taxon>Eukaryota</taxon>
        <taxon>Metazoa</taxon>
        <taxon>Ecdysozoa</taxon>
        <taxon>Nematoda</taxon>
        <taxon>Chromadorea</taxon>
        <taxon>Rhabditida</taxon>
        <taxon>Rhabditina</taxon>
        <taxon>Rhabditomorpha</taxon>
        <taxon>Strongyloidea</taxon>
        <taxon>Ancylostomatidae</taxon>
        <taxon>Ancylostomatinae</taxon>
        <taxon>Ancylostoma</taxon>
    </lineage>
</organism>
<dbReference type="SUPFAM" id="SSF56672">
    <property type="entry name" value="DNA/RNA polymerases"/>
    <property type="match status" value="1"/>
</dbReference>
<gene>
    <name evidence="2" type="primary">Acey_s0134.g1809</name>
    <name evidence="2" type="ORF">Y032_0134g1809</name>
</gene>
<dbReference type="EMBL" id="JARK01001470">
    <property type="protein sequence ID" value="EYB98017.1"/>
    <property type="molecule type" value="Genomic_DNA"/>
</dbReference>
<keyword evidence="3" id="KW-1185">Reference proteome</keyword>
<dbReference type="InterPro" id="IPR043502">
    <property type="entry name" value="DNA/RNA_pol_sf"/>
</dbReference>
<evidence type="ECO:0000313" key="3">
    <source>
        <dbReference type="Proteomes" id="UP000024635"/>
    </source>
</evidence>
<evidence type="ECO:0000313" key="2">
    <source>
        <dbReference type="EMBL" id="EYB98017.1"/>
    </source>
</evidence>